<proteinExistence type="predicted"/>
<sequence>MFHKLPLSWWQYLLLWPGATFMDWLARTWPDVVIRYGFGFTMESYVFWSAVLSLLFWFVVLVALVWVLNGLRRSRGARHSTR</sequence>
<organism evidence="2 3">
    <name type="scientific">Aquisalimonas asiatica</name>
    <dbReference type="NCBI Taxonomy" id="406100"/>
    <lineage>
        <taxon>Bacteria</taxon>
        <taxon>Pseudomonadati</taxon>
        <taxon>Pseudomonadota</taxon>
        <taxon>Gammaproteobacteria</taxon>
        <taxon>Chromatiales</taxon>
        <taxon>Ectothiorhodospiraceae</taxon>
        <taxon>Aquisalimonas</taxon>
    </lineage>
</organism>
<name>A0A1H8UJ95_9GAMM</name>
<feature type="transmembrane region" description="Helical" evidence="1">
    <location>
        <begin position="46"/>
        <end position="68"/>
    </location>
</feature>
<evidence type="ECO:0000313" key="3">
    <source>
        <dbReference type="Proteomes" id="UP000199657"/>
    </source>
</evidence>
<evidence type="ECO:0000256" key="1">
    <source>
        <dbReference type="SAM" id="Phobius"/>
    </source>
</evidence>
<dbReference type="RefSeq" id="WP_091645008.1">
    <property type="nucleotide sequence ID" value="NZ_FOEG01000007.1"/>
</dbReference>
<keyword evidence="1" id="KW-0472">Membrane</keyword>
<keyword evidence="3" id="KW-1185">Reference proteome</keyword>
<dbReference type="Proteomes" id="UP000199657">
    <property type="component" value="Unassembled WGS sequence"/>
</dbReference>
<reference evidence="2 3" key="1">
    <citation type="submission" date="2016-10" db="EMBL/GenBank/DDBJ databases">
        <authorList>
            <person name="de Groot N.N."/>
        </authorList>
    </citation>
    <scope>NUCLEOTIDE SEQUENCE [LARGE SCALE GENOMIC DNA]</scope>
    <source>
        <strain evidence="2 3">CGMCC 1.6291</strain>
    </source>
</reference>
<protein>
    <submittedName>
        <fullName evidence="2">Uncharacterized protein</fullName>
    </submittedName>
</protein>
<keyword evidence="1" id="KW-0812">Transmembrane</keyword>
<evidence type="ECO:0000313" key="2">
    <source>
        <dbReference type="EMBL" id="SEP03241.1"/>
    </source>
</evidence>
<dbReference type="EMBL" id="FOEG01000007">
    <property type="protein sequence ID" value="SEP03241.1"/>
    <property type="molecule type" value="Genomic_DNA"/>
</dbReference>
<gene>
    <name evidence="2" type="ORF">SAMN04488052_10721</name>
</gene>
<dbReference type="AlphaFoldDB" id="A0A1H8UJ95"/>
<accession>A0A1H8UJ95</accession>
<feature type="transmembrane region" description="Helical" evidence="1">
    <location>
        <begin position="7"/>
        <end position="26"/>
    </location>
</feature>
<keyword evidence="1" id="KW-1133">Transmembrane helix</keyword>